<evidence type="ECO:0000313" key="3">
    <source>
        <dbReference type="Proteomes" id="UP001147747"/>
    </source>
</evidence>
<protein>
    <recommendedName>
        <fullName evidence="4">Hydrophobin</fullName>
    </recommendedName>
</protein>
<sequence length="246" mass="26399">MPILADPCRDNLERGVQQTTTGQHNEAAVSSYSHKLHSGQCRVNFIMIGEQNKEYDTGLIFRLCREWVSDFAAPPSAFTSLASLQTASFFFQVTHLKYKLPTPATRQPTLFTLFSLAATVIALPPSAGGFGNGNGAANQGNTDVRFSVPDDMTVKQAQAKCGDQAQLSCCNKALYAGDKSRRSGIELFDQCSKLDIQIPILIAVPIQDLVNQNCKQNVACCQHSPSTADSDLAGLGLPCIGIGSIA</sequence>
<comment type="caution">
    <text evidence="2">The sequence shown here is derived from an EMBL/GenBank/DDBJ whole genome shotgun (WGS) entry which is preliminary data.</text>
</comment>
<reference evidence="2" key="1">
    <citation type="submission" date="2022-12" db="EMBL/GenBank/DDBJ databases">
        <authorList>
            <person name="Petersen C."/>
        </authorList>
    </citation>
    <scope>NUCLEOTIDE SEQUENCE</scope>
    <source>
        <strain evidence="2">IBT 29677</strain>
    </source>
</reference>
<dbReference type="RefSeq" id="XP_056487668.1">
    <property type="nucleotide sequence ID" value="XM_056632117.1"/>
</dbReference>
<dbReference type="EMBL" id="JAPZBU010000008">
    <property type="protein sequence ID" value="KAJ5391990.1"/>
    <property type="molecule type" value="Genomic_DNA"/>
</dbReference>
<evidence type="ECO:0000313" key="2">
    <source>
        <dbReference type="EMBL" id="KAJ5391990.1"/>
    </source>
</evidence>
<dbReference type="InterPro" id="IPR001338">
    <property type="entry name" value="Class_I_Hydrophobin"/>
</dbReference>
<name>A0A9W9VZ74_9EURO</name>
<evidence type="ECO:0008006" key="4">
    <source>
        <dbReference type="Google" id="ProtNLM"/>
    </source>
</evidence>
<dbReference type="SMART" id="SM00075">
    <property type="entry name" value="HYDRO"/>
    <property type="match status" value="1"/>
</dbReference>
<proteinExistence type="predicted"/>
<gene>
    <name evidence="2" type="ORF">N7509_007480</name>
</gene>
<dbReference type="OrthoDB" id="4225815at2759"/>
<dbReference type="GO" id="GO:0009277">
    <property type="term" value="C:fungal-type cell wall"/>
    <property type="evidence" value="ECO:0007669"/>
    <property type="project" value="InterPro"/>
</dbReference>
<dbReference type="GO" id="GO:0005199">
    <property type="term" value="F:structural constituent of cell wall"/>
    <property type="evidence" value="ECO:0007669"/>
    <property type="project" value="InterPro"/>
</dbReference>
<evidence type="ECO:0000256" key="1">
    <source>
        <dbReference type="ARBA" id="ARBA00023157"/>
    </source>
</evidence>
<dbReference type="GeneID" id="81371097"/>
<dbReference type="AlphaFoldDB" id="A0A9W9VZ74"/>
<keyword evidence="3" id="KW-1185">Reference proteome</keyword>
<keyword evidence="1" id="KW-1015">Disulfide bond</keyword>
<accession>A0A9W9VZ74</accession>
<reference evidence="2" key="2">
    <citation type="journal article" date="2023" name="IMA Fungus">
        <title>Comparative genomic study of the Penicillium genus elucidates a diverse pangenome and 15 lateral gene transfer events.</title>
        <authorList>
            <person name="Petersen C."/>
            <person name="Sorensen T."/>
            <person name="Nielsen M.R."/>
            <person name="Sondergaard T.E."/>
            <person name="Sorensen J.L."/>
            <person name="Fitzpatrick D.A."/>
            <person name="Frisvad J.C."/>
            <person name="Nielsen K.L."/>
        </authorList>
    </citation>
    <scope>NUCLEOTIDE SEQUENCE</scope>
    <source>
        <strain evidence="2">IBT 29677</strain>
    </source>
</reference>
<organism evidence="2 3">
    <name type="scientific">Penicillium cosmopolitanum</name>
    <dbReference type="NCBI Taxonomy" id="1131564"/>
    <lineage>
        <taxon>Eukaryota</taxon>
        <taxon>Fungi</taxon>
        <taxon>Dikarya</taxon>
        <taxon>Ascomycota</taxon>
        <taxon>Pezizomycotina</taxon>
        <taxon>Eurotiomycetes</taxon>
        <taxon>Eurotiomycetidae</taxon>
        <taxon>Eurotiales</taxon>
        <taxon>Aspergillaceae</taxon>
        <taxon>Penicillium</taxon>
    </lineage>
</organism>
<dbReference type="Proteomes" id="UP001147747">
    <property type="component" value="Unassembled WGS sequence"/>
</dbReference>